<dbReference type="Proteomes" id="UP000783287">
    <property type="component" value="Unassembled WGS sequence"/>
</dbReference>
<dbReference type="Gene3D" id="2.60.120.200">
    <property type="match status" value="1"/>
</dbReference>
<dbReference type="SMART" id="SM00710">
    <property type="entry name" value="PbH1"/>
    <property type="match status" value="5"/>
</dbReference>
<keyword evidence="1" id="KW-0472">Membrane</keyword>
<evidence type="ECO:0000256" key="1">
    <source>
        <dbReference type="SAM" id="Phobius"/>
    </source>
</evidence>
<dbReference type="EMBL" id="JAGQLK010000094">
    <property type="protein sequence ID" value="MCA9383587.1"/>
    <property type="molecule type" value="Genomic_DNA"/>
</dbReference>
<organism evidence="3 4">
    <name type="scientific">Candidatus Dojkabacteria bacterium</name>
    <dbReference type="NCBI Taxonomy" id="2099670"/>
    <lineage>
        <taxon>Bacteria</taxon>
        <taxon>Candidatus Dojkabacteria</taxon>
    </lineage>
</organism>
<sequence>MKIKFLLVLTINIFALLSFTITSRALTYTVTNTNDSGAGSLRQAITDANGTAIDDIISFNIPTSDPGYDGSNGWFLIELNSLLPDITDTVQLDGSTQTINVGDTNPGYIGIGGTVGVDELTLNQVPKPEIVLAPASAGTIARGIRVLGSGANGSVINNIATYGFGPASSNGNSSFANVTVVNADNVTLSNSIIGTDPDIYDDPPIPNTSKPFTAAGTFNGLTIENNIFGPQFIGLFFLVNDSVDVPITGVVIRDNEFVDGGDNGAGDAVEIQAGINDISILLEGNLFTGNNAREQIDLVGANGGLLINSTITNNTIIDSNVLAPPTPGIRLREVQSSTFSKNIIQNNNGPGILVNTSTSPTFPNGSYGNRITQNHFGSNDGLAIELCENCGSASQGDGVNVNDGILNNTIGNMGMDHPIITDSITINSNSIYIEGTAMANSTIEFYRAEADTDGFDIVSSTGYGEGTEYLGSLTSDGSGIFAGTINYSNVSSLVGDEITALAIDSSDNTSEFGPNFLISQTSGIGLIKELSNFTNVGDGSYNVTFKFTISNTGNSDLANLQLRDDLTELFNDGSNFSIVTLTSSGLTINTNYNGDSDINLLTGSNNLLIGESQIVLLTINFFPNNSQGTYENLAYASAENIIGVTLEDTSHPSSILSDSPTVINIVELLANTGDATIYLLLLGIFLIGFVILRNKIHYSTKELITLSFLTFFSFTVFILTTLIFTQKVNAQVIYPDWYDTNWSHRKIYSITTDNSQIPASVSNFPFTLVIDNDTDLKENAKSDASDLLILLDNSTELDYEIESYDSVTGSLVVHILIPNLDGGESLYVYFGNPDITVSSNPLGVWDSSHIGVWHMQTLENEVPDSTSNGNDGTVHNGVTRSSTGLFGNSYSFDGVDDYVSTIPVSWGSMDEYTLCVWFKPANFPAYPYRQVVVGAYPHEFSVLLEENQINFYNGYWLWTGGNLTTADWYNYCGTFNTTTNTVRSYLNGVNIRTDSFTGTPEDHAGNPNLDFGAGYGWTWYVRNYFNGQIDEVRLLDRELSSNEVRALYSNQANTSNFYTLEEEQELTYIILNLDSNLEAVRKDDQLIDVTSEGQVGEVLVLISQGSIPVAEININFDEDHDWSAAKASTVDYKTFFHYPGGSSSLPGTISTGYTLYVQKGTFDFIGVCP</sequence>
<dbReference type="InterPro" id="IPR011050">
    <property type="entry name" value="Pectin_lyase_fold/virulence"/>
</dbReference>
<dbReference type="Pfam" id="PF13385">
    <property type="entry name" value="Laminin_G_3"/>
    <property type="match status" value="1"/>
</dbReference>
<feature type="chain" id="PRO_5036980249" description="DUF2341 domain-containing protein" evidence="2">
    <location>
        <begin position="28"/>
        <end position="1169"/>
    </location>
</feature>
<feature type="non-terminal residue" evidence="3">
    <location>
        <position position="1169"/>
    </location>
</feature>
<dbReference type="SUPFAM" id="SSF51126">
    <property type="entry name" value="Pectin lyase-like"/>
    <property type="match status" value="1"/>
</dbReference>
<dbReference type="InterPro" id="IPR012334">
    <property type="entry name" value="Pectin_lyas_fold"/>
</dbReference>
<dbReference type="InterPro" id="IPR013320">
    <property type="entry name" value="ConA-like_dom_sf"/>
</dbReference>
<dbReference type="AlphaFoldDB" id="A0A955L5V9"/>
<feature type="transmembrane region" description="Helical" evidence="1">
    <location>
        <begin position="675"/>
        <end position="692"/>
    </location>
</feature>
<dbReference type="Gene3D" id="2.160.20.10">
    <property type="entry name" value="Single-stranded right-handed beta-helix, Pectin lyase-like"/>
    <property type="match status" value="1"/>
</dbReference>
<dbReference type="SUPFAM" id="SSF49899">
    <property type="entry name" value="Concanavalin A-like lectins/glucanases"/>
    <property type="match status" value="1"/>
</dbReference>
<name>A0A955L5V9_9BACT</name>
<feature type="signal peptide" evidence="2">
    <location>
        <begin position="1"/>
        <end position="27"/>
    </location>
</feature>
<reference evidence="3" key="1">
    <citation type="submission" date="2020-04" db="EMBL/GenBank/DDBJ databases">
        <authorList>
            <person name="Zhang T."/>
        </authorList>
    </citation>
    <scope>NUCLEOTIDE SEQUENCE</scope>
    <source>
        <strain evidence="3">HKST-UBA14</strain>
    </source>
</reference>
<evidence type="ECO:0000313" key="3">
    <source>
        <dbReference type="EMBL" id="MCA9383587.1"/>
    </source>
</evidence>
<accession>A0A955L5V9</accession>
<keyword evidence="1" id="KW-1133">Transmembrane helix</keyword>
<comment type="caution">
    <text evidence="3">The sequence shown here is derived from an EMBL/GenBank/DDBJ whole genome shotgun (WGS) entry which is preliminary data.</text>
</comment>
<protein>
    <recommendedName>
        <fullName evidence="5">DUF2341 domain-containing protein</fullName>
    </recommendedName>
</protein>
<evidence type="ECO:0008006" key="5">
    <source>
        <dbReference type="Google" id="ProtNLM"/>
    </source>
</evidence>
<gene>
    <name evidence="3" type="ORF">KC909_04420</name>
</gene>
<keyword evidence="2" id="KW-0732">Signal</keyword>
<feature type="transmembrane region" description="Helical" evidence="1">
    <location>
        <begin position="704"/>
        <end position="724"/>
    </location>
</feature>
<evidence type="ECO:0000256" key="2">
    <source>
        <dbReference type="SAM" id="SignalP"/>
    </source>
</evidence>
<evidence type="ECO:0000313" key="4">
    <source>
        <dbReference type="Proteomes" id="UP000783287"/>
    </source>
</evidence>
<keyword evidence="1" id="KW-0812">Transmembrane</keyword>
<proteinExistence type="predicted"/>
<dbReference type="InterPro" id="IPR006626">
    <property type="entry name" value="PbH1"/>
</dbReference>
<reference evidence="3" key="2">
    <citation type="journal article" date="2021" name="Microbiome">
        <title>Successional dynamics and alternative stable states in a saline activated sludge microbial community over 9 years.</title>
        <authorList>
            <person name="Wang Y."/>
            <person name="Ye J."/>
            <person name="Ju F."/>
            <person name="Liu L."/>
            <person name="Boyd J.A."/>
            <person name="Deng Y."/>
            <person name="Parks D.H."/>
            <person name="Jiang X."/>
            <person name="Yin X."/>
            <person name="Woodcroft B.J."/>
            <person name="Tyson G.W."/>
            <person name="Hugenholtz P."/>
            <person name="Polz M.F."/>
            <person name="Zhang T."/>
        </authorList>
    </citation>
    <scope>NUCLEOTIDE SEQUENCE</scope>
    <source>
        <strain evidence="3">HKST-UBA14</strain>
    </source>
</reference>